<comment type="caution">
    <text evidence="1">The sequence shown here is derived from an EMBL/GenBank/DDBJ whole genome shotgun (WGS) entry which is preliminary data.</text>
</comment>
<dbReference type="EMBL" id="JADJEV010000003">
    <property type="protein sequence ID" value="MBK6973027.1"/>
    <property type="molecule type" value="Genomic_DNA"/>
</dbReference>
<reference evidence="1" key="1">
    <citation type="submission" date="2020-10" db="EMBL/GenBank/DDBJ databases">
        <title>Connecting structure to function with the recovery of over 1000 high-quality activated sludge metagenome-assembled genomes encoding full-length rRNA genes using long-read sequencing.</title>
        <authorList>
            <person name="Singleton C.M."/>
            <person name="Petriglieri F."/>
            <person name="Kristensen J.M."/>
            <person name="Kirkegaard R.H."/>
            <person name="Michaelsen T.Y."/>
            <person name="Andersen M.H."/>
            <person name="Karst S.M."/>
            <person name="Dueholm M.S."/>
            <person name="Nielsen P.H."/>
            <person name="Albertsen M."/>
        </authorList>
    </citation>
    <scope>NUCLEOTIDE SEQUENCE</scope>
    <source>
        <strain evidence="1">Bjer_18-Q3-R1-45_BAT3C.347</strain>
    </source>
</reference>
<dbReference type="Proteomes" id="UP000807785">
    <property type="component" value="Unassembled WGS sequence"/>
</dbReference>
<dbReference type="AlphaFoldDB" id="A0A9D7HKG3"/>
<protein>
    <submittedName>
        <fullName evidence="1">Uncharacterized protein</fullName>
    </submittedName>
</protein>
<sequence length="154" mass="17621">MIGVFNTYNYNVDGLQVPGIPERSEDFLANRFRTSSGAKISIPTCYPARSSVLSPQLAASAIRSSSQQDPRNPLRMLGGRGFRSSTICQARQEWDRALQRAARQWRLPWQRCQFYLQQNAQSYISRLNQRKTIGVRIRSIFNAPDKAEAERLLK</sequence>
<proteinExistence type="predicted"/>
<evidence type="ECO:0000313" key="2">
    <source>
        <dbReference type="Proteomes" id="UP000807785"/>
    </source>
</evidence>
<organism evidence="1 2">
    <name type="scientific">Candidatus Methylophosphatis roskildensis</name>
    <dbReference type="NCBI Taxonomy" id="2899263"/>
    <lineage>
        <taxon>Bacteria</taxon>
        <taxon>Pseudomonadati</taxon>
        <taxon>Pseudomonadota</taxon>
        <taxon>Betaproteobacteria</taxon>
        <taxon>Nitrosomonadales</taxon>
        <taxon>Sterolibacteriaceae</taxon>
        <taxon>Candidatus Methylophosphatis</taxon>
    </lineage>
</organism>
<gene>
    <name evidence="1" type="ORF">IPH26_08780</name>
</gene>
<name>A0A9D7HKG3_9PROT</name>
<evidence type="ECO:0000313" key="1">
    <source>
        <dbReference type="EMBL" id="MBK6973027.1"/>
    </source>
</evidence>
<accession>A0A9D7HKG3</accession>